<accession>A0A4S3K029</accession>
<evidence type="ECO:0000313" key="8">
    <source>
        <dbReference type="Proteomes" id="UP000295341"/>
    </source>
</evidence>
<evidence type="ECO:0000256" key="3">
    <source>
        <dbReference type="ARBA" id="ARBA00022832"/>
    </source>
</evidence>
<dbReference type="Proteomes" id="UP000295341">
    <property type="component" value="Unassembled WGS sequence"/>
</dbReference>
<dbReference type="AlphaFoldDB" id="A0A4S3K029"/>
<proteinExistence type="inferred from homology"/>
<dbReference type="Pfam" id="PF13193">
    <property type="entry name" value="AMP-binding_C"/>
    <property type="match status" value="1"/>
</dbReference>
<feature type="domain" description="AMP-dependent synthetase/ligase" evidence="5">
    <location>
        <begin position="28"/>
        <end position="405"/>
    </location>
</feature>
<dbReference type="InterPro" id="IPR042099">
    <property type="entry name" value="ANL_N_sf"/>
</dbReference>
<comment type="caution">
    <text evidence="7">The sequence shown here is derived from an EMBL/GenBank/DDBJ whole genome shotgun (WGS) entry which is preliminary data.</text>
</comment>
<dbReference type="Gene3D" id="3.40.50.12780">
    <property type="entry name" value="N-terminal domain of ligase-like"/>
    <property type="match status" value="1"/>
</dbReference>
<reference evidence="7 8" key="1">
    <citation type="submission" date="2019-03" db="EMBL/GenBank/DDBJ databases">
        <title>Genomic Encyclopedia of Type Strains, Phase IV (KMG-IV): sequencing the most valuable type-strain genomes for metagenomic binning, comparative biology and taxonomic classification.</title>
        <authorList>
            <person name="Goeker M."/>
        </authorList>
    </citation>
    <scope>NUCLEOTIDE SEQUENCE [LARGE SCALE GENOMIC DNA]</scope>
    <source>
        <strain evidence="7 8">DSM 26377</strain>
    </source>
</reference>
<dbReference type="EMBL" id="SOBT01000009">
    <property type="protein sequence ID" value="TDU28366.1"/>
    <property type="molecule type" value="Genomic_DNA"/>
</dbReference>
<dbReference type="OrthoDB" id="9803968at2"/>
<dbReference type="InterPro" id="IPR045851">
    <property type="entry name" value="AMP-bd_C_sf"/>
</dbReference>
<dbReference type="NCBIfam" id="NF004837">
    <property type="entry name" value="PRK06187.1"/>
    <property type="match status" value="1"/>
</dbReference>
<dbReference type="Pfam" id="PF00501">
    <property type="entry name" value="AMP-binding"/>
    <property type="match status" value="1"/>
</dbReference>
<gene>
    <name evidence="7" type="ORF">DFR24_2735</name>
</gene>
<keyword evidence="8" id="KW-1185">Reference proteome</keyword>
<keyword evidence="3" id="KW-0276">Fatty acid metabolism</keyword>
<dbReference type="InterPro" id="IPR000873">
    <property type="entry name" value="AMP-dep_synth/lig_dom"/>
</dbReference>
<dbReference type="InterPro" id="IPR025110">
    <property type="entry name" value="AMP-bd_C"/>
</dbReference>
<evidence type="ECO:0000256" key="4">
    <source>
        <dbReference type="ARBA" id="ARBA00023098"/>
    </source>
</evidence>
<dbReference type="SUPFAM" id="SSF56801">
    <property type="entry name" value="Acetyl-CoA synthetase-like"/>
    <property type="match status" value="1"/>
</dbReference>
<sequence>MHRDPIVQTPSAYSYPLLIKQLLTTARARLPRTEIVYRDRHRFTYAQFTGRVAKLANVLADCGAKPGQTIAVMDWDSHRYLESYFAIPSLGCVIQTVNIRLSPEQILYTLNHAQARIVIVHADMLEMIEAVADKLETAKTFILIDEHGAQPKSRFSFVGEYEALMDKASDQYEFPEFDENAQATTFYTTGTTGLPKGVYYSHRQIVLHAMGLLATFGTAPAQGRVTEADVYMPITPMFHAHAWGWPYAATLLGMKQVYPGRYTPTEVMRWIETEGVTFSHCVPTLLHMILADPDSAKIDFTGRKFLIGGGALPGGLAKAALERGIDIFTGYGMSETGPIATVNHLTAEELKLPIDEQIPLRQRAGRPALMCDVRTVDASMNTLPQDGEALGEVVFRSPWLTQGYHGREEASVELWDGGWLHSNDLGKFMPDATLRICDRVKDVIKTGGEWVSSLDLESLVSRHPAVSEVAAIALKDDKWGERPMILAVLKPGFEGKVSDQDIRAHLMAFVEQKQISKYAVPDRVVFVDAIEKTSVGKLDKKLLRQKYDA</sequence>
<dbReference type="Gene3D" id="3.30.300.30">
    <property type="match status" value="1"/>
</dbReference>
<evidence type="ECO:0000256" key="2">
    <source>
        <dbReference type="ARBA" id="ARBA00022598"/>
    </source>
</evidence>
<feature type="domain" description="AMP-binding enzyme C-terminal" evidence="6">
    <location>
        <begin position="456"/>
        <end position="537"/>
    </location>
</feature>
<keyword evidence="4" id="KW-0443">Lipid metabolism</keyword>
<evidence type="ECO:0000259" key="5">
    <source>
        <dbReference type="Pfam" id="PF00501"/>
    </source>
</evidence>
<dbReference type="RefSeq" id="WP_133881917.1">
    <property type="nucleotide sequence ID" value="NZ_MWIN01000029.1"/>
</dbReference>
<evidence type="ECO:0000259" key="6">
    <source>
        <dbReference type="Pfam" id="PF13193"/>
    </source>
</evidence>
<dbReference type="PANTHER" id="PTHR43859">
    <property type="entry name" value="ACYL-ACTIVATING ENZYME"/>
    <property type="match status" value="1"/>
</dbReference>
<keyword evidence="2" id="KW-0436">Ligase</keyword>
<evidence type="ECO:0000313" key="7">
    <source>
        <dbReference type="EMBL" id="TDU28366.1"/>
    </source>
</evidence>
<comment type="similarity">
    <text evidence="1">Belongs to the ATP-dependent AMP-binding enzyme family.</text>
</comment>
<dbReference type="GO" id="GO:0016874">
    <property type="term" value="F:ligase activity"/>
    <property type="evidence" value="ECO:0007669"/>
    <property type="project" value="UniProtKB-KW"/>
</dbReference>
<dbReference type="PANTHER" id="PTHR43859:SF4">
    <property type="entry name" value="BUTANOATE--COA LIGASE AAE1-RELATED"/>
    <property type="match status" value="1"/>
</dbReference>
<protein>
    <submittedName>
        <fullName evidence="7">Fatty-acyl-CoA synthase</fullName>
    </submittedName>
</protein>
<name>A0A4S3K029_9GAMM</name>
<dbReference type="GO" id="GO:0006631">
    <property type="term" value="P:fatty acid metabolic process"/>
    <property type="evidence" value="ECO:0007669"/>
    <property type="project" value="UniProtKB-KW"/>
</dbReference>
<evidence type="ECO:0000256" key="1">
    <source>
        <dbReference type="ARBA" id="ARBA00006432"/>
    </source>
</evidence>
<organism evidence="7 8">
    <name type="scientific">Panacagrimonas perspica</name>
    <dbReference type="NCBI Taxonomy" id="381431"/>
    <lineage>
        <taxon>Bacteria</taxon>
        <taxon>Pseudomonadati</taxon>
        <taxon>Pseudomonadota</taxon>
        <taxon>Gammaproteobacteria</taxon>
        <taxon>Nevskiales</taxon>
        <taxon>Nevskiaceae</taxon>
        <taxon>Panacagrimonas</taxon>
    </lineage>
</organism>